<sequence>MAKKSIQKRISEKKEELKKVQDRISLDKKKVETLENDLRELETEQVFTILETHHVSVSELNQILQRNNHQNN</sequence>
<reference evidence="2 3" key="1">
    <citation type="submission" date="2023-03" db="EMBL/GenBank/DDBJ databases">
        <authorList>
            <person name="Shen W."/>
            <person name="Cai J."/>
        </authorList>
    </citation>
    <scope>NUCLEOTIDE SEQUENCE [LARGE SCALE GENOMIC DNA]</scope>
    <source>
        <strain evidence="2 3">Y2</strain>
    </source>
</reference>
<dbReference type="RefSeq" id="WP_070505060.1">
    <property type="nucleotide sequence ID" value="NZ_CABGUH010000035.1"/>
</dbReference>
<protein>
    <submittedName>
        <fullName evidence="2">Uncharacterized protein</fullName>
    </submittedName>
</protein>
<gene>
    <name evidence="2" type="ORF">P7D79_01460</name>
</gene>
<dbReference type="EMBL" id="JARPWY010000002">
    <property type="protein sequence ID" value="MDT2512889.1"/>
    <property type="molecule type" value="Genomic_DNA"/>
</dbReference>
<name>A0ABD5F399_ENTAV</name>
<feature type="coiled-coil region" evidence="1">
    <location>
        <begin position="3"/>
        <end position="51"/>
    </location>
</feature>
<accession>A0ABD5F399</accession>
<proteinExistence type="predicted"/>
<dbReference type="Proteomes" id="UP001264335">
    <property type="component" value="Unassembled WGS sequence"/>
</dbReference>
<evidence type="ECO:0000256" key="1">
    <source>
        <dbReference type="SAM" id="Coils"/>
    </source>
</evidence>
<dbReference type="AlphaFoldDB" id="A0ABD5F399"/>
<organism evidence="2 3">
    <name type="scientific">Enterococcus avium</name>
    <name type="common">Streptococcus avium</name>
    <dbReference type="NCBI Taxonomy" id="33945"/>
    <lineage>
        <taxon>Bacteria</taxon>
        <taxon>Bacillati</taxon>
        <taxon>Bacillota</taxon>
        <taxon>Bacilli</taxon>
        <taxon>Lactobacillales</taxon>
        <taxon>Enterococcaceae</taxon>
        <taxon>Enterococcus</taxon>
    </lineage>
</organism>
<keyword evidence="1" id="KW-0175">Coiled coil</keyword>
<evidence type="ECO:0000313" key="3">
    <source>
        <dbReference type="Proteomes" id="UP001264335"/>
    </source>
</evidence>
<comment type="caution">
    <text evidence="2">The sequence shown here is derived from an EMBL/GenBank/DDBJ whole genome shotgun (WGS) entry which is preliminary data.</text>
</comment>
<evidence type="ECO:0000313" key="2">
    <source>
        <dbReference type="EMBL" id="MDT2512889.1"/>
    </source>
</evidence>